<feature type="region of interest" description="Disordered" evidence="1">
    <location>
        <begin position="681"/>
        <end position="714"/>
    </location>
</feature>
<protein>
    <submittedName>
        <fullName evidence="2">Uncharacterized protein</fullName>
    </submittedName>
</protein>
<reference evidence="2 3" key="1">
    <citation type="submission" date="2020-11" db="EMBL/GenBank/DDBJ databases">
        <title>Kefir isolates.</title>
        <authorList>
            <person name="Marcisauskas S."/>
            <person name="Kim Y."/>
            <person name="Blasche S."/>
        </authorList>
    </citation>
    <scope>NUCLEOTIDE SEQUENCE [LARGE SCALE GENOMIC DNA]</scope>
    <source>
        <strain evidence="2 3">OG2</strain>
    </source>
</reference>
<feature type="compositionally biased region" description="Low complexity" evidence="1">
    <location>
        <begin position="58"/>
        <end position="68"/>
    </location>
</feature>
<accession>A0A9P6W709</accession>
<feature type="region of interest" description="Disordered" evidence="1">
    <location>
        <begin position="811"/>
        <end position="831"/>
    </location>
</feature>
<feature type="compositionally biased region" description="Polar residues" evidence="1">
    <location>
        <begin position="195"/>
        <end position="205"/>
    </location>
</feature>
<feature type="region of interest" description="Disordered" evidence="1">
    <location>
        <begin position="1"/>
        <end position="28"/>
    </location>
</feature>
<name>A0A9P6W709_MAUEX</name>
<evidence type="ECO:0000313" key="2">
    <source>
        <dbReference type="EMBL" id="KAG0665791.1"/>
    </source>
</evidence>
<evidence type="ECO:0000313" key="3">
    <source>
        <dbReference type="Proteomes" id="UP000750334"/>
    </source>
</evidence>
<feature type="region of interest" description="Disordered" evidence="1">
    <location>
        <begin position="58"/>
        <end position="83"/>
    </location>
</feature>
<dbReference type="AlphaFoldDB" id="A0A9P6W709"/>
<evidence type="ECO:0000256" key="1">
    <source>
        <dbReference type="SAM" id="MobiDB-lite"/>
    </source>
</evidence>
<feature type="compositionally biased region" description="Basic and acidic residues" evidence="1">
    <location>
        <begin position="290"/>
        <end position="307"/>
    </location>
</feature>
<feature type="region of interest" description="Disordered" evidence="1">
    <location>
        <begin position="269"/>
        <end position="310"/>
    </location>
</feature>
<gene>
    <name evidence="2" type="ORF">C6P45_000331</name>
</gene>
<comment type="caution">
    <text evidence="2">The sequence shown here is derived from an EMBL/GenBank/DDBJ whole genome shotgun (WGS) entry which is preliminary data.</text>
</comment>
<feature type="region of interest" description="Disordered" evidence="1">
    <location>
        <begin position="571"/>
        <end position="659"/>
    </location>
</feature>
<dbReference type="Proteomes" id="UP000750334">
    <property type="component" value="Unassembled WGS sequence"/>
</dbReference>
<feature type="compositionally biased region" description="Basic and acidic residues" evidence="1">
    <location>
        <begin position="69"/>
        <end position="80"/>
    </location>
</feature>
<feature type="compositionally biased region" description="Basic and acidic residues" evidence="1">
    <location>
        <begin position="243"/>
        <end position="252"/>
    </location>
</feature>
<sequence length="875" mass="98021">MPFLHNKNSEQASSIRRHSHRRTFSSEAAAAAAAVSNGSLSRSESLVRCKSAPRQTYSFSRASSIRSSPDSRRSPTRLDRAGNYTRTFSTSVIPNNYEINETIDANLAFDGFDGGQQDIIDDINYSTRKPYHRYSRSIPTMRSQSQVMVEKYIPGPNGLSVVQVPVTVPVSNPTHKSRSNSMRVASSPSPVRSSENLQTKKSNPASPLKRHGAVRRSKIIHTPEEAPSSQPDSPKPIVPIPEKQYKPPKDFRTTYEDGENIIEKTVRTKATKDHGSIETTTIIRRHTKRANKENNRQKLDSSKRNIPENKINNSDNILKLREEVQKSELEKQLLESKLEKIKSAERDLATKKERESVQEQGETKDTSEDMSLSGQVIPKRITSFKKPHTKHEKLKGPLRVIKSHDTNDSSHNIETDSEDEITMDNDHGDMESTSIMSSINDYHHLSTIQSIDIEQSRTEDTPLRQDLSKSSPKQETPRLSPRKYGTASDTVQDSNSTNTSNQDIKILNNKLNAFLDKEMLDGKNEHGNDPSYESLLLDIYGTESVQGVSSNFNSKSSLHINDSQISVVPSLDLGHDSNKTMENNHAESKSTKPSMAQYLKASHPYLSNSDDETDDLYRNGIPTRSRNASDGTNSHSHIDSTLSINIPQSQVPNSSYTSMDSQSKADRIWFLPKSDIVNQDENYTNSTVNTNNSNFSKREENDSHNTGTSSSVDVPGGFKNNIKIGKAGLSLDSFKSESSSVYSYQPVQNNVKTHQRVIGLDNLDDTLGEYNNTKVPSDNDKNLVLKKRKDRGRNFRGHKVSQSVDLAVQKSDNRRKSEKLSAFNGQGRSKSLTRRLSLQTAIKNINNIENETYKKHSRNSSFGKSLKKIFGIHSK</sequence>
<proteinExistence type="predicted"/>
<feature type="region of interest" description="Disordered" evidence="1">
    <location>
        <begin position="402"/>
        <end position="433"/>
    </location>
</feature>
<feature type="compositionally biased region" description="Basic residues" evidence="1">
    <location>
        <begin position="208"/>
        <end position="219"/>
    </location>
</feature>
<feature type="region of interest" description="Disordered" evidence="1">
    <location>
        <begin position="170"/>
        <end position="252"/>
    </location>
</feature>
<feature type="compositionally biased region" description="Basic and acidic residues" evidence="1">
    <location>
        <begin position="402"/>
        <end position="414"/>
    </location>
</feature>
<feature type="compositionally biased region" description="Low complexity" evidence="1">
    <location>
        <begin position="181"/>
        <end position="194"/>
    </location>
</feature>
<feature type="region of interest" description="Disordered" evidence="1">
    <location>
        <begin position="454"/>
        <end position="503"/>
    </location>
</feature>
<organism evidence="2 3">
    <name type="scientific">Maudiozyma exigua</name>
    <name type="common">Yeast</name>
    <name type="synonym">Kazachstania exigua</name>
    <dbReference type="NCBI Taxonomy" id="34358"/>
    <lineage>
        <taxon>Eukaryota</taxon>
        <taxon>Fungi</taxon>
        <taxon>Dikarya</taxon>
        <taxon>Ascomycota</taxon>
        <taxon>Saccharomycotina</taxon>
        <taxon>Saccharomycetes</taxon>
        <taxon>Saccharomycetales</taxon>
        <taxon>Saccharomycetaceae</taxon>
        <taxon>Maudiozyma</taxon>
    </lineage>
</organism>
<dbReference type="OrthoDB" id="4068390at2759"/>
<feature type="compositionally biased region" description="Basic and acidic residues" evidence="1">
    <location>
        <begin position="573"/>
        <end position="590"/>
    </location>
</feature>
<feature type="compositionally biased region" description="Low complexity" evidence="1">
    <location>
        <begin position="682"/>
        <end position="695"/>
    </location>
</feature>
<feature type="compositionally biased region" description="Polar residues" evidence="1">
    <location>
        <begin position="487"/>
        <end position="503"/>
    </location>
</feature>
<keyword evidence="3" id="KW-1185">Reference proteome</keyword>
<dbReference type="EMBL" id="PUHR01000109">
    <property type="protein sequence ID" value="KAG0665791.1"/>
    <property type="molecule type" value="Genomic_DNA"/>
</dbReference>
<feature type="compositionally biased region" description="Basic and acidic residues" evidence="1">
    <location>
        <begin position="347"/>
        <end position="367"/>
    </location>
</feature>
<feature type="compositionally biased region" description="Basic and acidic residues" evidence="1">
    <location>
        <begin position="454"/>
        <end position="467"/>
    </location>
</feature>
<feature type="region of interest" description="Disordered" evidence="1">
    <location>
        <begin position="347"/>
        <end position="372"/>
    </location>
</feature>
<feature type="compositionally biased region" description="Polar residues" evidence="1">
    <location>
        <begin position="622"/>
        <end position="659"/>
    </location>
</feature>